<dbReference type="GeneID" id="36626632"/>
<dbReference type="Proteomes" id="UP000241690">
    <property type="component" value="Unassembled WGS sequence"/>
</dbReference>
<dbReference type="InterPro" id="IPR036291">
    <property type="entry name" value="NAD(P)-bd_dom_sf"/>
</dbReference>
<dbReference type="CDD" id="cd08276">
    <property type="entry name" value="MDR7"/>
    <property type="match status" value="1"/>
</dbReference>
<organism evidence="2 3">
    <name type="scientific">Trichoderma harzianum CBS 226.95</name>
    <dbReference type="NCBI Taxonomy" id="983964"/>
    <lineage>
        <taxon>Eukaryota</taxon>
        <taxon>Fungi</taxon>
        <taxon>Dikarya</taxon>
        <taxon>Ascomycota</taxon>
        <taxon>Pezizomycotina</taxon>
        <taxon>Sordariomycetes</taxon>
        <taxon>Hypocreomycetidae</taxon>
        <taxon>Hypocreales</taxon>
        <taxon>Hypocreaceae</taxon>
        <taxon>Trichoderma</taxon>
    </lineage>
</organism>
<accession>A0A2T3ZSE6</accession>
<dbReference type="STRING" id="983964.A0A2T3ZSE6"/>
<evidence type="ECO:0000259" key="1">
    <source>
        <dbReference type="SMART" id="SM00829"/>
    </source>
</evidence>
<dbReference type="Gene3D" id="3.90.180.10">
    <property type="entry name" value="Medium-chain alcohol dehydrogenases, catalytic domain"/>
    <property type="match status" value="1"/>
</dbReference>
<dbReference type="AlphaFoldDB" id="A0A2T3ZSE6"/>
<dbReference type="RefSeq" id="XP_024767399.1">
    <property type="nucleotide sequence ID" value="XM_024918063.1"/>
</dbReference>
<keyword evidence="3" id="KW-1185">Reference proteome</keyword>
<reference evidence="2 3" key="1">
    <citation type="submission" date="2016-07" db="EMBL/GenBank/DDBJ databases">
        <title>Multiple horizontal gene transfer events from other fungi enriched the ability of initially mycotrophic Trichoderma (Ascomycota) to feed on dead plant biomass.</title>
        <authorList>
            <consortium name="DOE Joint Genome Institute"/>
            <person name="Aerts A."/>
            <person name="Atanasova L."/>
            <person name="Chenthamara K."/>
            <person name="Zhang J."/>
            <person name="Grujic M."/>
            <person name="Henrissat B."/>
            <person name="Kuo A."/>
            <person name="Salamov A."/>
            <person name="Lipzen A."/>
            <person name="Labutti K."/>
            <person name="Barry K."/>
            <person name="Miao Y."/>
            <person name="Rahimi M.J."/>
            <person name="Shen Q."/>
            <person name="Grigoriev I.V."/>
            <person name="Kubicek C.P."/>
            <person name="Druzhinina I.S."/>
        </authorList>
    </citation>
    <scope>NUCLEOTIDE SEQUENCE [LARGE SCALE GENOMIC DNA]</scope>
    <source>
        <strain evidence="2 3">CBS 226.95</strain>
    </source>
</reference>
<dbReference type="SMART" id="SM00829">
    <property type="entry name" value="PKS_ER"/>
    <property type="match status" value="1"/>
</dbReference>
<feature type="domain" description="Enoyl reductase (ER)" evidence="1">
    <location>
        <begin position="14"/>
        <end position="341"/>
    </location>
</feature>
<dbReference type="Pfam" id="PF00107">
    <property type="entry name" value="ADH_zinc_N"/>
    <property type="match status" value="1"/>
</dbReference>
<protein>
    <recommendedName>
        <fullName evidence="1">Enoyl reductase (ER) domain-containing protein</fullName>
    </recommendedName>
</protein>
<sequence>MSETYEQYKVDLDGILGDSEEPFPNLKKLGYVRVRLRAATVNWRDLLVVENSPLYIPTHQGLVPLGDGAGEIVEISSKGSLWSVGDRVITVPNCGWKQGYDVADFDPVSGYGSSNVDGTLSKFMIVRDDGVVKAPSNLSWEEAACLPVAGGSAWNALFHGPTPVKPGDFVLTEGTGGLSTFAIQIASAAGASVISTSSSDDKLEIAKKLGATYTINYTKHPKWSEKVLELTGNRGVDHVVDVIGLPTAAEAVRSLRTGGQVTFIGFLGGQAPPPDLVNTLLAGGKTARGMLAASKPMIEELVRAVEMNNIHPQIGQVFDWNEARKAYAALASGSVVGKVVIRI</sequence>
<dbReference type="Gene3D" id="3.40.50.720">
    <property type="entry name" value="NAD(P)-binding Rossmann-like Domain"/>
    <property type="match status" value="1"/>
</dbReference>
<dbReference type="GO" id="GO:0016491">
    <property type="term" value="F:oxidoreductase activity"/>
    <property type="evidence" value="ECO:0007669"/>
    <property type="project" value="InterPro"/>
</dbReference>
<dbReference type="EMBL" id="KZ679709">
    <property type="protein sequence ID" value="PTB47722.1"/>
    <property type="molecule type" value="Genomic_DNA"/>
</dbReference>
<dbReference type="InterPro" id="IPR052711">
    <property type="entry name" value="Zinc_ADH-like"/>
</dbReference>
<dbReference type="PANTHER" id="PTHR45033:SF2">
    <property type="entry name" value="ZINC-TYPE ALCOHOL DEHYDROGENASE-LIKE PROTEIN C1773.06C"/>
    <property type="match status" value="1"/>
</dbReference>
<dbReference type="InterPro" id="IPR011032">
    <property type="entry name" value="GroES-like_sf"/>
</dbReference>
<proteinExistence type="predicted"/>
<dbReference type="InterPro" id="IPR013149">
    <property type="entry name" value="ADH-like_C"/>
</dbReference>
<dbReference type="SUPFAM" id="SSF51735">
    <property type="entry name" value="NAD(P)-binding Rossmann-fold domains"/>
    <property type="match status" value="1"/>
</dbReference>
<name>A0A2T3ZSE6_TRIHA</name>
<gene>
    <name evidence="2" type="ORF">M431DRAFT_501811</name>
</gene>
<dbReference type="SUPFAM" id="SSF50129">
    <property type="entry name" value="GroES-like"/>
    <property type="match status" value="1"/>
</dbReference>
<evidence type="ECO:0000313" key="2">
    <source>
        <dbReference type="EMBL" id="PTB47722.1"/>
    </source>
</evidence>
<dbReference type="InterPro" id="IPR013154">
    <property type="entry name" value="ADH-like_N"/>
</dbReference>
<evidence type="ECO:0000313" key="3">
    <source>
        <dbReference type="Proteomes" id="UP000241690"/>
    </source>
</evidence>
<dbReference type="PANTHER" id="PTHR45033">
    <property type="match status" value="1"/>
</dbReference>
<dbReference type="Pfam" id="PF08240">
    <property type="entry name" value="ADH_N"/>
    <property type="match status" value="1"/>
</dbReference>
<dbReference type="InterPro" id="IPR020843">
    <property type="entry name" value="ER"/>
</dbReference>